<keyword evidence="3" id="KW-1185">Reference proteome</keyword>
<proteinExistence type="predicted"/>
<dbReference type="InterPro" id="IPR000494">
    <property type="entry name" value="Rcpt_L-dom"/>
</dbReference>
<dbReference type="Gene3D" id="3.80.20.20">
    <property type="entry name" value="Receptor L-domain"/>
    <property type="match status" value="2"/>
</dbReference>
<feature type="domain" description="Receptor L-domain" evidence="1">
    <location>
        <begin position="158"/>
        <end position="246"/>
    </location>
</feature>
<protein>
    <submittedName>
        <fullName evidence="2">Insulin receptor-related protein</fullName>
    </submittedName>
</protein>
<gene>
    <name evidence="2" type="ORF">BU61_10540</name>
</gene>
<keyword evidence="2" id="KW-0675">Receptor</keyword>
<evidence type="ECO:0000259" key="1">
    <source>
        <dbReference type="Pfam" id="PF01030"/>
    </source>
</evidence>
<evidence type="ECO:0000313" key="2">
    <source>
        <dbReference type="EMBL" id="NIG61597.1"/>
    </source>
</evidence>
<dbReference type="SUPFAM" id="SSF52058">
    <property type="entry name" value="L domain-like"/>
    <property type="match status" value="2"/>
</dbReference>
<organism evidence="2 3">
    <name type="scientific">Pontoporia blainvillei</name>
    <name type="common">Franciscana</name>
    <name type="synonym">Delphinus blainvillei</name>
    <dbReference type="NCBI Taxonomy" id="48723"/>
    <lineage>
        <taxon>Eukaryota</taxon>
        <taxon>Metazoa</taxon>
        <taxon>Chordata</taxon>
        <taxon>Craniata</taxon>
        <taxon>Vertebrata</taxon>
        <taxon>Euteleostomi</taxon>
        <taxon>Mammalia</taxon>
        <taxon>Eutheria</taxon>
        <taxon>Laurasiatheria</taxon>
        <taxon>Artiodactyla</taxon>
        <taxon>Whippomorpha</taxon>
        <taxon>Cetacea</taxon>
        <taxon>Odontoceti</taxon>
        <taxon>Pontoporiidae</taxon>
        <taxon>Pontoporia</taxon>
    </lineage>
</organism>
<dbReference type="Proteomes" id="UP001165941">
    <property type="component" value="Unassembled WGS sequence"/>
</dbReference>
<accession>A0ABX0S8Z7</accession>
<comment type="caution">
    <text evidence="2">The sequence shown here is derived from an EMBL/GenBank/DDBJ whole genome shotgun (WGS) entry which is preliminary data.</text>
</comment>
<name>A0ABX0S8Z7_PONBL</name>
<reference evidence="2" key="1">
    <citation type="submission" date="2018-05" db="EMBL/GenBank/DDBJ databases">
        <authorList>
            <person name="Pedro S.L.S."/>
            <person name="Freitas R.C."/>
            <person name="Barreto A.S."/>
            <person name="Lima A.O.S."/>
        </authorList>
    </citation>
    <scope>NUCLEOTIDE SEQUENCE</scope>
    <source>
        <strain evidence="2">BP203</strain>
        <tissue evidence="2">Muscle</tissue>
    </source>
</reference>
<feature type="domain" description="Receptor L-domain" evidence="1">
    <location>
        <begin position="13"/>
        <end position="98"/>
    </location>
</feature>
<dbReference type="InterPro" id="IPR036941">
    <property type="entry name" value="Rcpt_L-dom_sf"/>
</dbReference>
<dbReference type="EMBL" id="PGGH01326667">
    <property type="protein sequence ID" value="NIG61597.1"/>
    <property type="molecule type" value="Genomic_DNA"/>
</dbReference>
<dbReference type="Pfam" id="PF01030">
    <property type="entry name" value="Recep_L_domain"/>
    <property type="match status" value="2"/>
</dbReference>
<sequence>MFTATGEDFRGLSFPRLTQVTDYLLLFRVYGLESLRDLFPNLAVIRGARLFLGYALVIFEMPHLRDVGLPALGAVLSGAVRVEKNQELCHLSTIDWGLLQPSPGANHIVGNKLGEECANVCPGVLGATGEPCARTTFSGHTDYRCWTSSHCQRDNLELELQRSLGLVETITGFLKIKHSFALVSLGFFKNLKLIRGDTMVDGNYTLYVLDNQNLQQLGSWVAAGLAIPMGKIYFAFNPRLCLEHIYRLEEVTGTKGRQNKAEINPRTNGDRAACEAQYPNPWHPGSQTRTLRFVSNVTEADRILLRWERFEPLEARDLLSFIAYYKES</sequence>
<evidence type="ECO:0000313" key="3">
    <source>
        <dbReference type="Proteomes" id="UP001165941"/>
    </source>
</evidence>